<evidence type="ECO:0000313" key="2">
    <source>
        <dbReference type="Proteomes" id="UP000676325"/>
    </source>
</evidence>
<dbReference type="EMBL" id="JAGSOH010000045">
    <property type="protein sequence ID" value="MBR7827930.1"/>
    <property type="molecule type" value="Genomic_DNA"/>
</dbReference>
<organism evidence="1 2">
    <name type="scientific">Actinospica acidithermotolerans</name>
    <dbReference type="NCBI Taxonomy" id="2828514"/>
    <lineage>
        <taxon>Bacteria</taxon>
        <taxon>Bacillati</taxon>
        <taxon>Actinomycetota</taxon>
        <taxon>Actinomycetes</taxon>
        <taxon>Catenulisporales</taxon>
        <taxon>Actinospicaceae</taxon>
        <taxon>Actinospica</taxon>
    </lineage>
</organism>
<dbReference type="Proteomes" id="UP000676325">
    <property type="component" value="Unassembled WGS sequence"/>
</dbReference>
<gene>
    <name evidence="1" type="ORF">KDK95_16555</name>
</gene>
<protein>
    <recommendedName>
        <fullName evidence="3">VWFA domain-containing protein</fullName>
    </recommendedName>
</protein>
<evidence type="ECO:0000313" key="1">
    <source>
        <dbReference type="EMBL" id="MBR7827930.1"/>
    </source>
</evidence>
<reference evidence="1" key="1">
    <citation type="submission" date="2021-04" db="EMBL/GenBank/DDBJ databases">
        <title>Genome based classification of Actinospica acidithermotolerans sp. nov., an actinobacterium isolated from an Indonesian hot spring.</title>
        <authorList>
            <person name="Kusuma A.B."/>
            <person name="Putra K.E."/>
            <person name="Nafisah S."/>
            <person name="Loh J."/>
            <person name="Nouioui I."/>
            <person name="Goodfellow M."/>
        </authorList>
    </citation>
    <scope>NUCLEOTIDE SEQUENCE</scope>
    <source>
        <strain evidence="1">MGRD01-02</strain>
    </source>
</reference>
<keyword evidence="2" id="KW-1185">Reference proteome</keyword>
<sequence>MTATLPLILSSEPVQRGLLAPAKPSRPNVAVVYATGFGEVACFDGRPLSRSQQLMSKYRIRYEVDLSDHRRTAKLESSPLPALGDAYYFETVVDVGFRVVDPEAVVRRNVDDALIIVYSFLIECLRPITRRHDIQDAQGAEDEANGLFRQPARLPEGIEIYRCVARVSPDAAARRHIQSLVDAQRQSAVGSAQHSLAVASTQHEQQISAMQQQARLRAEEREQAAMADRPLDLPGLITMHLAKHPDETSYALELLSRHQQAQQDQRNIDDQRSMDLVRFMMERDLIQAVDVDRLRNQTLTRVQEIATTRPASLPPADWDDDLPAAVPGRVIRGAAESDDAIALAPASAPRQVESSPPTQAAPTDTALPVYLAIDESAADPAYSAALNNAIQGMIAQLAGSPAVVGALRVAILGFAGDVAVRMPMTTVGVGGYVPTIEPRDGGAGIGRLFDYLIDTIPTDIERLKGRGLTVSRPMLYLLAANTVPDGDDWRQAHQRLTDRAVFRYAPNIVACGIGSAEAAMIAEVTSRPELGFTAPAEMPILQAVAQYAAFLASAISQRGLAQLTGRPEAVLQQPAGFRRITETMTRDTN</sequence>
<name>A0A941E7V0_9ACTN</name>
<accession>A0A941E7V0</accession>
<proteinExistence type="predicted"/>
<dbReference type="RefSeq" id="WP_212519071.1">
    <property type="nucleotide sequence ID" value="NZ_JAGSOH010000045.1"/>
</dbReference>
<dbReference type="AlphaFoldDB" id="A0A941E7V0"/>
<comment type="caution">
    <text evidence="1">The sequence shown here is derived from an EMBL/GenBank/DDBJ whole genome shotgun (WGS) entry which is preliminary data.</text>
</comment>
<evidence type="ECO:0008006" key="3">
    <source>
        <dbReference type="Google" id="ProtNLM"/>
    </source>
</evidence>